<dbReference type="PROSITE" id="PS50235">
    <property type="entry name" value="USP_3"/>
    <property type="match status" value="1"/>
</dbReference>
<dbReference type="InterPro" id="IPR027417">
    <property type="entry name" value="P-loop_NTPase"/>
</dbReference>
<dbReference type="Gene3D" id="3.40.50.300">
    <property type="entry name" value="P-loop containing nucleotide triphosphate hydrolases"/>
    <property type="match status" value="2"/>
</dbReference>
<dbReference type="GO" id="GO:0005634">
    <property type="term" value="C:nucleus"/>
    <property type="evidence" value="ECO:0007669"/>
    <property type="project" value="TreeGrafter"/>
</dbReference>
<dbReference type="InterPro" id="IPR001394">
    <property type="entry name" value="Peptidase_C19_UCH"/>
</dbReference>
<feature type="compositionally biased region" description="Basic and acidic residues" evidence="1">
    <location>
        <begin position="312"/>
        <end position="322"/>
    </location>
</feature>
<dbReference type="SUPFAM" id="SSF52540">
    <property type="entry name" value="P-loop containing nucleoside triphosphate hydrolases"/>
    <property type="match status" value="2"/>
</dbReference>
<reference evidence="3" key="1">
    <citation type="submission" date="2021-02" db="EMBL/GenBank/DDBJ databases">
        <authorList>
            <person name="Dougan E. K."/>
            <person name="Rhodes N."/>
            <person name="Thang M."/>
            <person name="Chan C."/>
        </authorList>
    </citation>
    <scope>NUCLEOTIDE SEQUENCE</scope>
</reference>
<feature type="region of interest" description="Disordered" evidence="1">
    <location>
        <begin position="296"/>
        <end position="339"/>
    </location>
</feature>
<dbReference type="InterPro" id="IPR018200">
    <property type="entry name" value="USP_CS"/>
</dbReference>
<feature type="compositionally biased region" description="Low complexity" evidence="1">
    <location>
        <begin position="360"/>
        <end position="371"/>
    </location>
</feature>
<feature type="compositionally biased region" description="Polar residues" evidence="1">
    <location>
        <begin position="474"/>
        <end position="487"/>
    </location>
</feature>
<dbReference type="SUPFAM" id="SSF54001">
    <property type="entry name" value="Cysteine proteinases"/>
    <property type="match status" value="1"/>
</dbReference>
<dbReference type="InterPro" id="IPR028889">
    <property type="entry name" value="USP"/>
</dbReference>
<dbReference type="Gene3D" id="2.30.30.940">
    <property type="match status" value="1"/>
</dbReference>
<feature type="compositionally biased region" description="Polar residues" evidence="1">
    <location>
        <begin position="1704"/>
        <end position="1713"/>
    </location>
</feature>
<feature type="region of interest" description="Disordered" evidence="1">
    <location>
        <begin position="351"/>
        <end position="395"/>
    </location>
</feature>
<feature type="domain" description="USP" evidence="2">
    <location>
        <begin position="21"/>
        <end position="289"/>
    </location>
</feature>
<accession>A0A812M615</accession>
<dbReference type="SMART" id="SM00382">
    <property type="entry name" value="AAA"/>
    <property type="match status" value="1"/>
</dbReference>
<dbReference type="Pfam" id="PF00443">
    <property type="entry name" value="UCH"/>
    <property type="match status" value="1"/>
</dbReference>
<proteinExistence type="predicted"/>
<dbReference type="PANTHER" id="PTHR24006">
    <property type="entry name" value="UBIQUITIN CARBOXYL-TERMINAL HYDROLASE"/>
    <property type="match status" value="1"/>
</dbReference>
<evidence type="ECO:0000313" key="4">
    <source>
        <dbReference type="Proteomes" id="UP000604046"/>
    </source>
</evidence>
<dbReference type="InterPro" id="IPR003593">
    <property type="entry name" value="AAA+_ATPase"/>
</dbReference>
<gene>
    <name evidence="3" type="primary">UBP25</name>
    <name evidence="3" type="ORF">SNAT2548_LOCUS13480</name>
</gene>
<dbReference type="CDD" id="cd02257">
    <property type="entry name" value="Peptidase_C19"/>
    <property type="match status" value="1"/>
</dbReference>
<dbReference type="GO" id="GO:0005829">
    <property type="term" value="C:cytosol"/>
    <property type="evidence" value="ECO:0007669"/>
    <property type="project" value="TreeGrafter"/>
</dbReference>
<comment type="caution">
    <text evidence="3">The sequence shown here is derived from an EMBL/GenBank/DDBJ whole genome shotgun (WGS) entry which is preliminary data.</text>
</comment>
<feature type="region of interest" description="Disordered" evidence="1">
    <location>
        <begin position="468"/>
        <end position="488"/>
    </location>
</feature>
<name>A0A812M615_9DINO</name>
<dbReference type="Pfam" id="PF13245">
    <property type="entry name" value="AAA_19"/>
    <property type="match status" value="1"/>
</dbReference>
<feature type="region of interest" description="Disordered" evidence="1">
    <location>
        <begin position="1694"/>
        <end position="1746"/>
    </location>
</feature>
<organism evidence="3 4">
    <name type="scientific">Symbiodinium natans</name>
    <dbReference type="NCBI Taxonomy" id="878477"/>
    <lineage>
        <taxon>Eukaryota</taxon>
        <taxon>Sar</taxon>
        <taxon>Alveolata</taxon>
        <taxon>Dinophyceae</taxon>
        <taxon>Suessiales</taxon>
        <taxon>Symbiodiniaceae</taxon>
        <taxon>Symbiodinium</taxon>
    </lineage>
</organism>
<evidence type="ECO:0000313" key="3">
    <source>
        <dbReference type="EMBL" id="CAE7258887.1"/>
    </source>
</evidence>
<keyword evidence="4" id="KW-1185">Reference proteome</keyword>
<feature type="compositionally biased region" description="Low complexity" evidence="1">
    <location>
        <begin position="1736"/>
        <end position="1746"/>
    </location>
</feature>
<dbReference type="InterPro" id="IPR050164">
    <property type="entry name" value="Peptidase_C19"/>
</dbReference>
<dbReference type="Proteomes" id="UP000604046">
    <property type="component" value="Unassembled WGS sequence"/>
</dbReference>
<dbReference type="PROSITE" id="PS00973">
    <property type="entry name" value="USP_2"/>
    <property type="match status" value="1"/>
</dbReference>
<dbReference type="Gene3D" id="3.90.70.10">
    <property type="entry name" value="Cysteine proteinases"/>
    <property type="match status" value="1"/>
</dbReference>
<evidence type="ECO:0000259" key="2">
    <source>
        <dbReference type="PROSITE" id="PS50235"/>
    </source>
</evidence>
<dbReference type="GO" id="GO:0004843">
    <property type="term" value="F:cysteine-type deubiquitinase activity"/>
    <property type="evidence" value="ECO:0007669"/>
    <property type="project" value="InterPro"/>
</dbReference>
<sequence length="1746" mass="194903">MAAAVNQMAVNQAASAAAGPMGLRNLGNSCFVNASLQAIFAVPGFRESLAGSDLQPCEAGLKGILEALSRREKDLVPRTVTDVYYSGRQEDAAEFLVNLFDQCLSFTRLTHGIERGKLRCRHCLYSRPTPSVAFRSLQLHLGGAASVQDVLDAYLRQESQVHQLDDWCCFSEGCLQSGRAQDSPMESPEIVAWPQVLQISLKRWRDDGSVDATKVVCNKTLVAGGHHYKLTSLIAHAGVSPLSGHYVAYVKSGPWWRVDDPRTDLAVDNYDRFCQGFGEKAYVLFYQKETILDREPNRHPIDLDEDTGGEDPPDRAKPEQDSSRLVTNPIDLDEDMTDDDSDVVIQFDKEGINSGGAIDSGGAANSTSGTSKENPTKRPAERAFAAEPTPNPAKRLKNLKNYTEQERQEICDAIHTSASLKEAIAKMSRSLPGFELKDRNSPRYLSRTTLQNWFHKHDSMEKAMAKADKLPSDNPASELNQRPSVHSSLGRLPQEDRAIVNEAVAMSPSVATVVGVLSDGLPGFSARDKKAAKHIPLGSLKRRCTVGKATRSHRRMPTGIGCSMVPGPSVLPVVANARTKTVKWTRENLNALEPCYPDCDPAAQDLLAEAPPKLVHQNLRAYVTPQATTWQTWAQHIGEGQLPLTTLLSDEELHNLAVLHIHVDYRSRRGGHAEITSKQKRSVVRCRWNTQALRDIPRSNVAARAFTWLLQNNGTYRDFVERHERLMQEDGGNKDVHTAELLLNSPGIEVAVRPWLYPLPSCTDSDLQQRLLPLGWIDTNSKPSMRAGFMRKLTSRCLDYARDFPLKCLVYDICMARTISSVQSIADSKNVSPEQIASDMDTFDAYWSQQLRKMEDICRQEWERTESFEKALPSVFFTVAPAEWKYILHDGMFHEGSLADQQDVITLHLYHTLQTLLDFHIFKDGHSLQRIGIANVRQWSLRFEFQSRGTLHLHAVLWADLLPGWRAEDLAGRTNTQHHSAFVSLLEELFRSRVDVQCGNGSHNLMLYVAGYIQKASDALTFNAKQAQRDGAPAESSRWRQTYRLLCKKSPMEQEMLMEFAGLALVKHSFSGQALFAPIPGSEAKNSSRNHYALYQHFLTQPTDTVGCAEALSYIQWLRRFHVVDFRKNTVAKRNVHGPAKDCDCGIAMTFPFELLDIYIGAWAATFLKNMPEYRLLPDTQDDSLKYPDGYTSERLRRASFTAPEGCKHLKAVLCLDEFQIEGKDSAVFHPDVGKLLEQMSSELFLRGIGSDRLATFKARIHSCVLLLLQVRDGLEDPATWSARRISAPPQRNWSAEQQVVLDYIQKGTRVSDAASMENSNRILHVSGGPGTGKTEVIIAAVRQALEDGCRVLIAGPIGLLVSMYRLRLPNAENLTMETIHSAFRMVRDADAAYSPPGRLRQYDLIIFDEVSQVDAEVWKKLKTALGELSPCPFVVFVGDFQQLQPLAGGPQLQRDLEREIHEGNIPTVKLLHHEAARSVDPTMLDFLETARVRQPTRESLLEFFQSRIWSSNIQDAVRVAKEIEDANGKEFTFLTVTNPRAAALNLARLALEYPAEAQILEAGGGIPADVGKVVIAPGMRVRLTHNVDKDRGFVNGNTGIVRGVLRKDVFLMQSAQGLPILVHPITYKGRKFLPVAYGWATTIRRVQGATLERIVLWFDRPLPDRGYAYVGLSRAKRRQDVFLMGRIRRTDWRPVNGKDDGNEQNTLSVLSESTDHSNDPETASSDSETEDEPASSDFTGSTSSS</sequence>
<dbReference type="GO" id="GO:0016579">
    <property type="term" value="P:protein deubiquitination"/>
    <property type="evidence" value="ECO:0007669"/>
    <property type="project" value="InterPro"/>
</dbReference>
<dbReference type="PROSITE" id="PS00972">
    <property type="entry name" value="USP_1"/>
    <property type="match status" value="1"/>
</dbReference>
<dbReference type="OrthoDB" id="419287at2759"/>
<dbReference type="CDD" id="cd18809">
    <property type="entry name" value="SF1_C_RecD"/>
    <property type="match status" value="1"/>
</dbReference>
<protein>
    <submittedName>
        <fullName evidence="3">UBP25 protein</fullName>
    </submittedName>
</protein>
<evidence type="ECO:0000256" key="1">
    <source>
        <dbReference type="SAM" id="MobiDB-lite"/>
    </source>
</evidence>
<dbReference type="InterPro" id="IPR038765">
    <property type="entry name" value="Papain-like_cys_pep_sf"/>
</dbReference>
<dbReference type="EMBL" id="CAJNDS010001423">
    <property type="protein sequence ID" value="CAE7258887.1"/>
    <property type="molecule type" value="Genomic_DNA"/>
</dbReference>